<comment type="caution">
    <text evidence="1">The sequence shown here is derived from an EMBL/GenBank/DDBJ whole genome shotgun (WGS) entry which is preliminary data.</text>
</comment>
<reference evidence="1 2" key="1">
    <citation type="submission" date="2024-01" db="EMBL/GenBank/DDBJ databases">
        <title>Genome assemblies of Stephania.</title>
        <authorList>
            <person name="Yang L."/>
        </authorList>
    </citation>
    <scope>NUCLEOTIDE SEQUENCE [LARGE SCALE GENOMIC DNA]</scope>
    <source>
        <strain evidence="1">JXDWG</strain>
        <tissue evidence="1">Leaf</tissue>
    </source>
</reference>
<dbReference type="AlphaFoldDB" id="A0AAP0PL56"/>
<dbReference type="EMBL" id="JBBNAG010000003">
    <property type="protein sequence ID" value="KAK9148027.1"/>
    <property type="molecule type" value="Genomic_DNA"/>
</dbReference>
<evidence type="ECO:0000313" key="2">
    <source>
        <dbReference type="Proteomes" id="UP001419268"/>
    </source>
</evidence>
<gene>
    <name evidence="1" type="ORF">Scep_006784</name>
</gene>
<protein>
    <submittedName>
        <fullName evidence="1">Uncharacterized protein</fullName>
    </submittedName>
</protein>
<name>A0AAP0PL56_9MAGN</name>
<evidence type="ECO:0000313" key="1">
    <source>
        <dbReference type="EMBL" id="KAK9148027.1"/>
    </source>
</evidence>
<accession>A0AAP0PL56</accession>
<sequence length="63" mass="7018">MRVEISVRKQIKRDGKYPKGTERIESQRDKCTLGAVASSRTWTSVPSDVGFDAREGSPLAYSD</sequence>
<dbReference type="Proteomes" id="UP001419268">
    <property type="component" value="Unassembled WGS sequence"/>
</dbReference>
<proteinExistence type="predicted"/>
<organism evidence="1 2">
    <name type="scientific">Stephania cephalantha</name>
    <dbReference type="NCBI Taxonomy" id="152367"/>
    <lineage>
        <taxon>Eukaryota</taxon>
        <taxon>Viridiplantae</taxon>
        <taxon>Streptophyta</taxon>
        <taxon>Embryophyta</taxon>
        <taxon>Tracheophyta</taxon>
        <taxon>Spermatophyta</taxon>
        <taxon>Magnoliopsida</taxon>
        <taxon>Ranunculales</taxon>
        <taxon>Menispermaceae</taxon>
        <taxon>Menispermoideae</taxon>
        <taxon>Cissampelideae</taxon>
        <taxon>Stephania</taxon>
    </lineage>
</organism>
<keyword evidence="2" id="KW-1185">Reference proteome</keyword>